<reference evidence="2 3" key="1">
    <citation type="submission" date="2019-04" db="EMBL/GenBank/DDBJ databases">
        <title>Draft genome sequence of Gemmobacter aestuarii sp. nov.</title>
        <authorList>
            <person name="Hameed A."/>
            <person name="Lin S.-Y."/>
            <person name="Shahina M."/>
            <person name="Lai W.-A."/>
            <person name="Young C.-C."/>
        </authorList>
    </citation>
    <scope>NUCLEOTIDE SEQUENCE [LARGE SCALE GENOMIC DNA]</scope>
    <source>
        <strain evidence="2 3">CC-PW-75</strain>
    </source>
</reference>
<sequence length="76" mass="8455">MPNDFLEESRQTRLAFWGLGQMMKGAAYAAIFLVGIGVFLWAIYLLGLLLPEESRQTPSPYGALEMRVVPEGHDIA</sequence>
<keyword evidence="3" id="KW-1185">Reference proteome</keyword>
<keyword evidence="1" id="KW-0812">Transmembrane</keyword>
<name>A0A4S3MSL8_9RHOB</name>
<accession>A0A4S3MSL8</accession>
<dbReference type="InterPro" id="IPR020169">
    <property type="entry name" value="Intrinsic_membrane_PufX"/>
</dbReference>
<keyword evidence="1" id="KW-0472">Membrane</keyword>
<keyword evidence="1" id="KW-1133">Transmembrane helix</keyword>
<evidence type="ECO:0000313" key="3">
    <source>
        <dbReference type="Proteomes" id="UP000309450"/>
    </source>
</evidence>
<dbReference type="Gene3D" id="1.20.5.920">
    <property type="entry name" value="rhodobacter sphaeroides pufx membrane protein"/>
    <property type="match status" value="1"/>
</dbReference>
<dbReference type="EMBL" id="SSND01000001">
    <property type="protein sequence ID" value="THD85570.1"/>
    <property type="molecule type" value="Genomic_DNA"/>
</dbReference>
<organism evidence="2 3">
    <name type="scientific">Aliigemmobacter aestuarii</name>
    <dbReference type="NCBI Taxonomy" id="1445661"/>
    <lineage>
        <taxon>Bacteria</taxon>
        <taxon>Pseudomonadati</taxon>
        <taxon>Pseudomonadota</taxon>
        <taxon>Alphaproteobacteria</taxon>
        <taxon>Rhodobacterales</taxon>
        <taxon>Paracoccaceae</taxon>
        <taxon>Aliigemmobacter</taxon>
    </lineage>
</organism>
<evidence type="ECO:0000256" key="1">
    <source>
        <dbReference type="SAM" id="Phobius"/>
    </source>
</evidence>
<dbReference type="RefSeq" id="WP_136393943.1">
    <property type="nucleotide sequence ID" value="NZ_SSND01000001.1"/>
</dbReference>
<comment type="caution">
    <text evidence="2">The sequence shown here is derived from an EMBL/GenBank/DDBJ whole genome shotgun (WGS) entry which is preliminary data.</text>
</comment>
<dbReference type="Proteomes" id="UP000309450">
    <property type="component" value="Unassembled WGS sequence"/>
</dbReference>
<dbReference type="OrthoDB" id="7691147at2"/>
<feature type="transmembrane region" description="Helical" evidence="1">
    <location>
        <begin position="26"/>
        <end position="50"/>
    </location>
</feature>
<evidence type="ECO:0000313" key="2">
    <source>
        <dbReference type="EMBL" id="THD85570.1"/>
    </source>
</evidence>
<dbReference type="AlphaFoldDB" id="A0A4S3MSL8"/>
<proteinExistence type="predicted"/>
<protein>
    <submittedName>
        <fullName evidence="2">1-deoxy-D-xylulose-5-phosphate synthase</fullName>
    </submittedName>
</protein>
<dbReference type="Pfam" id="PF11511">
    <property type="entry name" value="RhodobacterPufX"/>
    <property type="match status" value="1"/>
</dbReference>
<gene>
    <name evidence="2" type="ORF">E7811_07730</name>
</gene>